<accession>A0A8H7BV42</accession>
<dbReference type="SUPFAM" id="SSF143437">
    <property type="entry name" value="THUMP domain-like"/>
    <property type="match status" value="1"/>
</dbReference>
<dbReference type="PANTHER" id="PTHR14911:SF13">
    <property type="entry name" value="TRNA (GUANINE(6)-N2)-METHYLTRANSFERASE THUMP3"/>
    <property type="match status" value="1"/>
</dbReference>
<dbReference type="Proteomes" id="UP000605846">
    <property type="component" value="Unassembled WGS sequence"/>
</dbReference>
<name>A0A8H7BV42_9FUNG</name>
<reference evidence="2" key="1">
    <citation type="submission" date="2020-01" db="EMBL/GenBank/DDBJ databases">
        <title>Genome Sequencing of Three Apophysomyces-Like Fungal Strains Confirms a Novel Fungal Genus in the Mucoromycota with divergent Burkholderia-like Endosymbiotic Bacteria.</title>
        <authorList>
            <person name="Stajich J.E."/>
            <person name="Macias A.M."/>
            <person name="Carter-House D."/>
            <person name="Lovett B."/>
            <person name="Kasson L.R."/>
            <person name="Berry K."/>
            <person name="Grigoriev I."/>
            <person name="Chang Y."/>
            <person name="Spatafora J."/>
            <person name="Kasson M.T."/>
        </authorList>
    </citation>
    <scope>NUCLEOTIDE SEQUENCE</scope>
    <source>
        <strain evidence="2">NRRL A-21654</strain>
    </source>
</reference>
<comment type="caution">
    <text evidence="2">The sequence shown here is derived from an EMBL/GenBank/DDBJ whole genome shotgun (WGS) entry which is preliminary data.</text>
</comment>
<dbReference type="SUPFAM" id="SSF53335">
    <property type="entry name" value="S-adenosyl-L-methionine-dependent methyltransferases"/>
    <property type="match status" value="1"/>
</dbReference>
<evidence type="ECO:0000259" key="1">
    <source>
        <dbReference type="Pfam" id="PF01170"/>
    </source>
</evidence>
<evidence type="ECO:0000313" key="2">
    <source>
        <dbReference type="EMBL" id="KAF7728173.1"/>
    </source>
</evidence>
<dbReference type="PANTHER" id="PTHR14911">
    <property type="entry name" value="THUMP DOMAIN-CONTAINING"/>
    <property type="match status" value="1"/>
</dbReference>
<feature type="domain" description="Ribosomal RNA large subunit methyltransferase K/L-like methyltransferase" evidence="1">
    <location>
        <begin position="220"/>
        <end position="362"/>
    </location>
</feature>
<dbReference type="Pfam" id="PF01170">
    <property type="entry name" value="UPF0020"/>
    <property type="match status" value="1"/>
</dbReference>
<dbReference type="Gene3D" id="3.40.50.150">
    <property type="entry name" value="Vaccinia Virus protein VP39"/>
    <property type="match status" value="1"/>
</dbReference>
<sequence>MSTNRSVHILFHVPEGLELVAAEDIKETLAEKVTGEHTYVSEAKTGRVHLLSTANELQSLVAVLRKVHILSVYSVIIIASECTIPRHVFANEEDTYKFISSATESANWARILNAISSIQNEDPSPPTFRATFQKGQLKHPAKSQELAGYVGFAFSKLYPSWKVKLTKFDHEIVALWFQSSEKTLVNQFVGVDQQTTDEDDPILVSLGLAIPIPDPKYRNRLYLGRTSLNPCIAYCLGKLANPQPGQVVLDMCCGTGTIPIEGGSRFPNSLWIGSEVKVKTLSLKAQGNVEHARVTNVELMLGDGRQMCLRKGCIDIVVSDWPWGLREGSYSTIQKLYPKFIRQIHKVLQPEGKAYIVTQEYLTILGVQSCGLQIQ</sequence>
<dbReference type="InterPro" id="IPR029063">
    <property type="entry name" value="SAM-dependent_MTases_sf"/>
</dbReference>
<keyword evidence="3" id="KW-1185">Reference proteome</keyword>
<dbReference type="GO" id="GO:0043527">
    <property type="term" value="C:tRNA methyltransferase complex"/>
    <property type="evidence" value="ECO:0007669"/>
    <property type="project" value="UniProtKB-ARBA"/>
</dbReference>
<dbReference type="EMBL" id="JABAYA010000042">
    <property type="protein sequence ID" value="KAF7728173.1"/>
    <property type="molecule type" value="Genomic_DNA"/>
</dbReference>
<protein>
    <recommendedName>
        <fullName evidence="1">Ribosomal RNA large subunit methyltransferase K/L-like methyltransferase domain-containing protein</fullName>
    </recommendedName>
</protein>
<evidence type="ECO:0000313" key="3">
    <source>
        <dbReference type="Proteomes" id="UP000605846"/>
    </source>
</evidence>
<dbReference type="AlphaFoldDB" id="A0A8H7BV42"/>
<dbReference type="OrthoDB" id="47730at2759"/>
<dbReference type="InterPro" id="IPR000241">
    <property type="entry name" value="RlmKL-like_Mtase"/>
</dbReference>
<proteinExistence type="predicted"/>
<dbReference type="Gene3D" id="3.30.2130.30">
    <property type="match status" value="1"/>
</dbReference>
<gene>
    <name evidence="2" type="ORF">EC973_006567</name>
</gene>
<organism evidence="2 3">
    <name type="scientific">Apophysomyces ossiformis</name>
    <dbReference type="NCBI Taxonomy" id="679940"/>
    <lineage>
        <taxon>Eukaryota</taxon>
        <taxon>Fungi</taxon>
        <taxon>Fungi incertae sedis</taxon>
        <taxon>Mucoromycota</taxon>
        <taxon>Mucoromycotina</taxon>
        <taxon>Mucoromycetes</taxon>
        <taxon>Mucorales</taxon>
        <taxon>Mucorineae</taxon>
        <taxon>Mucoraceae</taxon>
        <taxon>Apophysomyces</taxon>
    </lineage>
</organism>
<dbReference type="CDD" id="cd02440">
    <property type="entry name" value="AdoMet_MTases"/>
    <property type="match status" value="1"/>
</dbReference>
<dbReference type="GO" id="GO:0030488">
    <property type="term" value="P:tRNA methylation"/>
    <property type="evidence" value="ECO:0007669"/>
    <property type="project" value="TreeGrafter"/>
</dbReference>
<dbReference type="GO" id="GO:0016423">
    <property type="term" value="F:tRNA (guanine) methyltransferase activity"/>
    <property type="evidence" value="ECO:0007669"/>
    <property type="project" value="TreeGrafter"/>
</dbReference>